<dbReference type="Proteomes" id="UP000638986">
    <property type="component" value="Unassembled WGS sequence"/>
</dbReference>
<gene>
    <name evidence="2" type="ORF">I5Q09_17860</name>
</gene>
<comment type="caution">
    <text evidence="2">The sequence shown here is derived from an EMBL/GenBank/DDBJ whole genome shotgun (WGS) entry which is preliminary data.</text>
</comment>
<name>A0ABS0MV07_PSELU</name>
<reference evidence="2 3" key="1">
    <citation type="submission" date="2020-11" db="EMBL/GenBank/DDBJ databases">
        <title>Enhanced detection system for hospital associated transmission using whole genome sequencing surveillance.</title>
        <authorList>
            <person name="Harrison L.H."/>
            <person name="Van Tyne D."/>
            <person name="Marsh J.W."/>
            <person name="Griffith M.P."/>
            <person name="Snyder D.J."/>
            <person name="Cooper V.S."/>
            <person name="Mustapha M."/>
        </authorList>
    </citation>
    <scope>NUCLEOTIDE SEQUENCE [LARGE SCALE GENOMIC DNA]</scope>
    <source>
        <strain evidence="2 3">PSB00013</strain>
    </source>
</reference>
<dbReference type="InterPro" id="IPR038255">
    <property type="entry name" value="PBS_linker_sf"/>
</dbReference>
<evidence type="ECO:0000313" key="3">
    <source>
        <dbReference type="Proteomes" id="UP000638986"/>
    </source>
</evidence>
<dbReference type="RefSeq" id="WP_197872950.1">
    <property type="nucleotide sequence ID" value="NZ_JADTXM010000012.1"/>
</dbReference>
<dbReference type="SUPFAM" id="SSF55486">
    <property type="entry name" value="Metalloproteases ('zincins'), catalytic domain"/>
    <property type="match status" value="1"/>
</dbReference>
<dbReference type="Gene3D" id="3.40.390.10">
    <property type="entry name" value="Collagenase (Catalytic Domain)"/>
    <property type="match status" value="1"/>
</dbReference>
<feature type="domain" description="DUF4214" evidence="1">
    <location>
        <begin position="349"/>
        <end position="401"/>
    </location>
</feature>
<dbReference type="Gene3D" id="1.10.3130.20">
    <property type="entry name" value="Phycobilisome linker domain"/>
    <property type="match status" value="1"/>
</dbReference>
<evidence type="ECO:0000313" key="2">
    <source>
        <dbReference type="EMBL" id="MBH3440552.1"/>
    </source>
</evidence>
<organism evidence="2 3">
    <name type="scientific">Pseudomonas luteola</name>
    <dbReference type="NCBI Taxonomy" id="47886"/>
    <lineage>
        <taxon>Bacteria</taxon>
        <taxon>Pseudomonadati</taxon>
        <taxon>Pseudomonadota</taxon>
        <taxon>Gammaproteobacteria</taxon>
        <taxon>Pseudomonadales</taxon>
        <taxon>Pseudomonadaceae</taxon>
        <taxon>Pseudomonas</taxon>
    </lineage>
</organism>
<feature type="domain" description="DUF4214" evidence="1">
    <location>
        <begin position="300"/>
        <end position="345"/>
    </location>
</feature>
<proteinExistence type="predicted"/>
<sequence length="413" mass="44831">MATGDIRIDSLLALPGASLATNHGNATGAVITYSFLKQPNSNVSDFRSFDQIQQTSVHTMLEKISAVTGIVFRYVEENGLLNYGLYSGGALLADGSKSKGQMNISDTGATVWLNWTVPEVQNLASGYGLQLAVHETGHALGLKHPGQYSAADTGPFLPAELATVNHTIMSYNGGNSDHLGDFDILALQYLWGSSSTAITNNPNAVTATSTYTNGSYFNDHILLDIDSFNSSVSINGLTGLDELYINLASSQAVFSSDLTALAYYNHQNTYTGVFLHDIERIHFSDKTLALDITGNAGQAYRLYQAAFDRTPDQAGLTYWVSDLDSGHSLQQVAQGFVDSVEFKQLNPEIDQHSLINSFYLNVLHRQADQAGFDYWDQQMTGGMKANEVLISFSESQENITNTASEVQSGIWLG</sequence>
<evidence type="ECO:0000259" key="1">
    <source>
        <dbReference type="Pfam" id="PF13946"/>
    </source>
</evidence>
<dbReference type="Pfam" id="PF13946">
    <property type="entry name" value="DUF4214"/>
    <property type="match status" value="2"/>
</dbReference>
<accession>A0ABS0MV07</accession>
<dbReference type="InterPro" id="IPR024079">
    <property type="entry name" value="MetalloPept_cat_dom_sf"/>
</dbReference>
<protein>
    <submittedName>
        <fullName evidence="2">DUF4214 domain-containing protein</fullName>
    </submittedName>
</protein>
<dbReference type="InterPro" id="IPR025282">
    <property type="entry name" value="DUF4214"/>
</dbReference>
<dbReference type="EMBL" id="JADTXM010000012">
    <property type="protein sequence ID" value="MBH3440552.1"/>
    <property type="molecule type" value="Genomic_DNA"/>
</dbReference>